<feature type="region of interest" description="Disordered" evidence="1">
    <location>
        <begin position="1"/>
        <end position="64"/>
    </location>
</feature>
<keyword evidence="3" id="KW-1185">Reference proteome</keyword>
<organism evidence="2 3">
    <name type="scientific">Scylla paramamosain</name>
    <name type="common">Mud crab</name>
    <dbReference type="NCBI Taxonomy" id="85552"/>
    <lineage>
        <taxon>Eukaryota</taxon>
        <taxon>Metazoa</taxon>
        <taxon>Ecdysozoa</taxon>
        <taxon>Arthropoda</taxon>
        <taxon>Crustacea</taxon>
        <taxon>Multicrustacea</taxon>
        <taxon>Malacostraca</taxon>
        <taxon>Eumalacostraca</taxon>
        <taxon>Eucarida</taxon>
        <taxon>Decapoda</taxon>
        <taxon>Pleocyemata</taxon>
        <taxon>Brachyura</taxon>
        <taxon>Eubrachyura</taxon>
        <taxon>Portunoidea</taxon>
        <taxon>Portunidae</taxon>
        <taxon>Portuninae</taxon>
        <taxon>Scylla</taxon>
    </lineage>
</organism>
<dbReference type="Proteomes" id="UP001487740">
    <property type="component" value="Unassembled WGS sequence"/>
</dbReference>
<protein>
    <submittedName>
        <fullName evidence="2">Uncharacterized protein</fullName>
    </submittedName>
</protein>
<feature type="compositionally biased region" description="Polar residues" evidence="1">
    <location>
        <begin position="41"/>
        <end position="50"/>
    </location>
</feature>
<reference evidence="2 3" key="1">
    <citation type="submission" date="2023-03" db="EMBL/GenBank/DDBJ databases">
        <title>High-quality genome of Scylla paramamosain provides insights in environmental adaptation.</title>
        <authorList>
            <person name="Zhang L."/>
        </authorList>
    </citation>
    <scope>NUCLEOTIDE SEQUENCE [LARGE SCALE GENOMIC DNA]</scope>
    <source>
        <strain evidence="2">LZ_2023a</strain>
        <tissue evidence="2">Muscle</tissue>
    </source>
</reference>
<gene>
    <name evidence="2" type="ORF">O3P69_005983</name>
</gene>
<accession>A0AAW0U489</accession>
<evidence type="ECO:0000313" key="3">
    <source>
        <dbReference type="Proteomes" id="UP001487740"/>
    </source>
</evidence>
<dbReference type="AlphaFoldDB" id="A0AAW0U489"/>
<name>A0AAW0U489_SCYPA</name>
<comment type="caution">
    <text evidence="2">The sequence shown here is derived from an EMBL/GenBank/DDBJ whole genome shotgun (WGS) entry which is preliminary data.</text>
</comment>
<dbReference type="EMBL" id="JARAKH010000018">
    <property type="protein sequence ID" value="KAK8394879.1"/>
    <property type="molecule type" value="Genomic_DNA"/>
</dbReference>
<evidence type="ECO:0000313" key="2">
    <source>
        <dbReference type="EMBL" id="KAK8394879.1"/>
    </source>
</evidence>
<proteinExistence type="predicted"/>
<feature type="compositionally biased region" description="Acidic residues" evidence="1">
    <location>
        <begin position="1"/>
        <end position="22"/>
    </location>
</feature>
<evidence type="ECO:0000256" key="1">
    <source>
        <dbReference type="SAM" id="MobiDB-lite"/>
    </source>
</evidence>
<sequence>MAEGEMEEKEKLEQDEEKDEEKENLPIYPPPCLSLRHRSSPIITNPTQLHQPIPTSPTHAGLPPPTLASQKLLWCLERRLKASLPRIPSRRDPSREGSVWPSVQRACVDRCWT</sequence>